<accession>A0A072PD42</accession>
<evidence type="ECO:0000256" key="3">
    <source>
        <dbReference type="ARBA" id="ARBA00023002"/>
    </source>
</evidence>
<evidence type="ECO:0000313" key="5">
    <source>
        <dbReference type="EMBL" id="KEF53490.1"/>
    </source>
</evidence>
<proteinExistence type="predicted"/>
<dbReference type="Gene3D" id="3.30.9.10">
    <property type="entry name" value="D-Amino Acid Oxidase, subunit A, domain 2"/>
    <property type="match status" value="1"/>
</dbReference>
<keyword evidence="6" id="KW-1185">Reference proteome</keyword>
<dbReference type="Proteomes" id="UP000027920">
    <property type="component" value="Unassembled WGS sequence"/>
</dbReference>
<dbReference type="PANTHER" id="PTHR43004:SF8">
    <property type="entry name" value="FAD-BINDING DOMAIN-CONTAINING PROTEIN-RELATED"/>
    <property type="match status" value="1"/>
</dbReference>
<comment type="caution">
    <text evidence="5">The sequence shown here is derived from an EMBL/GenBank/DDBJ whole genome shotgun (WGS) entry which is preliminary data.</text>
</comment>
<dbReference type="EMBL" id="AMGV01000013">
    <property type="protein sequence ID" value="KEF53490.1"/>
    <property type="molecule type" value="Genomic_DNA"/>
</dbReference>
<gene>
    <name evidence="5" type="ORF">A1O9_10465</name>
</gene>
<dbReference type="STRING" id="1182545.A0A072PD42"/>
<dbReference type="PRINTS" id="PR00420">
    <property type="entry name" value="RNGMNOXGNASE"/>
</dbReference>
<dbReference type="SUPFAM" id="SSF51905">
    <property type="entry name" value="FAD/NAD(P)-binding domain"/>
    <property type="match status" value="1"/>
</dbReference>
<keyword evidence="3" id="KW-0560">Oxidoreductase</keyword>
<dbReference type="GeneID" id="25285369"/>
<dbReference type="Pfam" id="PF21274">
    <property type="entry name" value="Rng_hyd_C"/>
    <property type="match status" value="1"/>
</dbReference>
<evidence type="ECO:0000256" key="2">
    <source>
        <dbReference type="ARBA" id="ARBA00022827"/>
    </source>
</evidence>
<dbReference type="PANTHER" id="PTHR43004">
    <property type="entry name" value="TRK SYSTEM POTASSIUM UPTAKE PROTEIN"/>
    <property type="match status" value="1"/>
</dbReference>
<evidence type="ECO:0000313" key="6">
    <source>
        <dbReference type="Proteomes" id="UP000027920"/>
    </source>
</evidence>
<dbReference type="Pfam" id="PF01494">
    <property type="entry name" value="FAD_binding_3"/>
    <property type="match status" value="1"/>
</dbReference>
<keyword evidence="2" id="KW-0274">FAD</keyword>
<dbReference type="InterPro" id="IPR036188">
    <property type="entry name" value="FAD/NAD-bd_sf"/>
</dbReference>
<evidence type="ECO:0000256" key="1">
    <source>
        <dbReference type="ARBA" id="ARBA00022630"/>
    </source>
</evidence>
<reference evidence="5 6" key="1">
    <citation type="submission" date="2013-03" db="EMBL/GenBank/DDBJ databases">
        <title>The Genome Sequence of Exophiala aquamarina CBS 119918.</title>
        <authorList>
            <consortium name="The Broad Institute Genomics Platform"/>
            <person name="Cuomo C."/>
            <person name="de Hoog S."/>
            <person name="Gorbushina A."/>
            <person name="Walker B."/>
            <person name="Young S.K."/>
            <person name="Zeng Q."/>
            <person name="Gargeya S."/>
            <person name="Fitzgerald M."/>
            <person name="Haas B."/>
            <person name="Abouelleil A."/>
            <person name="Allen A.W."/>
            <person name="Alvarado L."/>
            <person name="Arachchi H.M."/>
            <person name="Berlin A.M."/>
            <person name="Chapman S.B."/>
            <person name="Gainer-Dewar J."/>
            <person name="Goldberg J."/>
            <person name="Griggs A."/>
            <person name="Gujja S."/>
            <person name="Hansen M."/>
            <person name="Howarth C."/>
            <person name="Imamovic A."/>
            <person name="Ireland A."/>
            <person name="Larimer J."/>
            <person name="McCowan C."/>
            <person name="Murphy C."/>
            <person name="Pearson M."/>
            <person name="Poon T.W."/>
            <person name="Priest M."/>
            <person name="Roberts A."/>
            <person name="Saif S."/>
            <person name="Shea T."/>
            <person name="Sisk P."/>
            <person name="Sykes S."/>
            <person name="Wortman J."/>
            <person name="Nusbaum C."/>
            <person name="Birren B."/>
        </authorList>
    </citation>
    <scope>NUCLEOTIDE SEQUENCE [LARGE SCALE GENOMIC DNA]</scope>
    <source>
        <strain evidence="5 6">CBS 119918</strain>
    </source>
</reference>
<sequence length="602" mass="67540">MAQNGEVNGVHDSETNVEIHTDYLIVGTGPAGASLACFLTQHGLTGLIVSQDPGNADTPRAHITNMAALDCLRDIGVDKECYKIGTQGDTMVHTRWSNSMAGEEYARIYSWGNDPRRKGDYELASPSEPLDLPQTLLEPLLIRHATLNGFKCRWDTKFVSFKQDPNSPGVTTTLFDKVTAQNYRVRSKYLFGCDGARSPIIRQLEVPMIKRPGQGFAINILLEADMSHLMENRMGNLHWILTPDKEHPDHAWIGCFRMVKPWHEWLCIIFPSPAAERKQRHESEYVKRVHEMIGDDSVQFKIKGISTWIINETAAEEYSKGNVFGLGDAVHRHPPNHGLGSNTCIQDAHNLAWKVALVDKGIAGKELLDSYSVERQPVGLDVVTQANASLRNHRKIWEILGNLEPTVASRMERFNVLKEDSERGRRRRQELADGLRLINREEHGLGIEMNQRYTSSAVYKSDQGPLPTFATDSLEHYHPTTYPGARLPHVWLTRSVPEKPVSTLDLAGKSQFALFTGIGGQGWRTAAQQVSAKLGVAISVHSIGFRQEWEDQYLDWAKIRGVEESGCVVVRPDYFVAWRSQQWGADSAEKLEAVFTAILSRS</sequence>
<dbReference type="VEuPathDB" id="FungiDB:A1O9_10465"/>
<organism evidence="5 6">
    <name type="scientific">Exophiala aquamarina CBS 119918</name>
    <dbReference type="NCBI Taxonomy" id="1182545"/>
    <lineage>
        <taxon>Eukaryota</taxon>
        <taxon>Fungi</taxon>
        <taxon>Dikarya</taxon>
        <taxon>Ascomycota</taxon>
        <taxon>Pezizomycotina</taxon>
        <taxon>Eurotiomycetes</taxon>
        <taxon>Chaetothyriomycetidae</taxon>
        <taxon>Chaetothyriales</taxon>
        <taxon>Herpotrichiellaceae</taxon>
        <taxon>Exophiala</taxon>
    </lineage>
</organism>
<dbReference type="InterPro" id="IPR002938">
    <property type="entry name" value="FAD-bd"/>
</dbReference>
<protein>
    <recommendedName>
        <fullName evidence="4">FAD-binding domain-containing protein</fullName>
    </recommendedName>
</protein>
<dbReference type="Gene3D" id="3.50.50.60">
    <property type="entry name" value="FAD/NAD(P)-binding domain"/>
    <property type="match status" value="1"/>
</dbReference>
<dbReference type="Gene3D" id="3.40.30.120">
    <property type="match status" value="1"/>
</dbReference>
<dbReference type="InterPro" id="IPR050641">
    <property type="entry name" value="RIFMO-like"/>
</dbReference>
<keyword evidence="1" id="KW-0285">Flavoprotein</keyword>
<dbReference type="OrthoDB" id="2690153at2759"/>
<dbReference type="GO" id="GO:0016709">
    <property type="term" value="F:oxidoreductase activity, acting on paired donors, with incorporation or reduction of molecular oxygen, NAD(P)H as one donor, and incorporation of one atom of oxygen"/>
    <property type="evidence" value="ECO:0007669"/>
    <property type="project" value="UniProtKB-ARBA"/>
</dbReference>
<evidence type="ECO:0000259" key="4">
    <source>
        <dbReference type="Pfam" id="PF01494"/>
    </source>
</evidence>
<dbReference type="RefSeq" id="XP_013256080.1">
    <property type="nucleotide sequence ID" value="XM_013400626.1"/>
</dbReference>
<dbReference type="AlphaFoldDB" id="A0A072PD42"/>
<dbReference type="HOGENOM" id="CLU_009665_14_0_1"/>
<feature type="domain" description="FAD-binding" evidence="4">
    <location>
        <begin position="21"/>
        <end position="385"/>
    </location>
</feature>
<dbReference type="GO" id="GO:0071949">
    <property type="term" value="F:FAD binding"/>
    <property type="evidence" value="ECO:0007669"/>
    <property type="project" value="InterPro"/>
</dbReference>
<name>A0A072PD42_9EURO</name>